<keyword evidence="3 10" id="KW-0716">Sensory transduction</keyword>
<dbReference type="GO" id="GO:0007165">
    <property type="term" value="P:signal transduction"/>
    <property type="evidence" value="ECO:0007669"/>
    <property type="project" value="UniProtKB-KW"/>
</dbReference>
<feature type="transmembrane region" description="Helical" evidence="10">
    <location>
        <begin position="305"/>
        <end position="328"/>
    </location>
</feature>
<comment type="subcellular location">
    <subcellularLocation>
        <location evidence="1 10">Cell membrane</location>
        <topology evidence="1 10">Multi-pass membrane protein</topology>
    </subcellularLocation>
</comment>
<keyword evidence="9 10" id="KW-0807">Transducer</keyword>
<dbReference type="AlphaFoldDB" id="A0AAW1CYP2"/>
<comment type="caution">
    <text evidence="11">The sequence shown here is derived from an EMBL/GenBank/DDBJ whole genome shotgun (WGS) entry which is preliminary data.</text>
</comment>
<keyword evidence="8 10" id="KW-0675">Receptor</keyword>
<evidence type="ECO:0000256" key="1">
    <source>
        <dbReference type="ARBA" id="ARBA00004651"/>
    </source>
</evidence>
<dbReference type="PANTHER" id="PTHR21137">
    <property type="entry name" value="ODORANT RECEPTOR"/>
    <property type="match status" value="1"/>
</dbReference>
<keyword evidence="7 10" id="KW-0472">Membrane</keyword>
<dbReference type="GO" id="GO:0005886">
    <property type="term" value="C:plasma membrane"/>
    <property type="evidence" value="ECO:0007669"/>
    <property type="project" value="UniProtKB-SubCell"/>
</dbReference>
<evidence type="ECO:0000313" key="11">
    <source>
        <dbReference type="EMBL" id="KAK9503452.1"/>
    </source>
</evidence>
<comment type="similarity">
    <text evidence="10">Belongs to the insect chemoreceptor superfamily. Heteromeric odorant receptor channel (TC 1.A.69) family.</text>
</comment>
<name>A0AAW1CYP2_9HEMI</name>
<evidence type="ECO:0000256" key="4">
    <source>
        <dbReference type="ARBA" id="ARBA00022692"/>
    </source>
</evidence>
<reference evidence="11 12" key="1">
    <citation type="submission" date="2022-12" db="EMBL/GenBank/DDBJ databases">
        <title>Chromosome-level genome assembly of true bugs.</title>
        <authorList>
            <person name="Ma L."/>
            <person name="Li H."/>
        </authorList>
    </citation>
    <scope>NUCLEOTIDE SEQUENCE [LARGE SCALE GENOMIC DNA]</scope>
    <source>
        <strain evidence="11">Lab_2022b</strain>
    </source>
</reference>
<dbReference type="EMBL" id="JAPXFL010000007">
    <property type="protein sequence ID" value="KAK9503452.1"/>
    <property type="molecule type" value="Genomic_DNA"/>
</dbReference>
<dbReference type="Proteomes" id="UP001461498">
    <property type="component" value="Unassembled WGS sequence"/>
</dbReference>
<dbReference type="Pfam" id="PF02949">
    <property type="entry name" value="7tm_6"/>
    <property type="match status" value="1"/>
</dbReference>
<proteinExistence type="inferred from homology"/>
<feature type="transmembrane region" description="Helical" evidence="10">
    <location>
        <begin position="139"/>
        <end position="162"/>
    </location>
</feature>
<feature type="transmembrane region" description="Helical" evidence="10">
    <location>
        <begin position="199"/>
        <end position="226"/>
    </location>
</feature>
<evidence type="ECO:0000256" key="2">
    <source>
        <dbReference type="ARBA" id="ARBA00022475"/>
    </source>
</evidence>
<accession>A0AAW1CYP2</accession>
<organism evidence="11 12">
    <name type="scientific">Rhynocoris fuscipes</name>
    <dbReference type="NCBI Taxonomy" id="488301"/>
    <lineage>
        <taxon>Eukaryota</taxon>
        <taxon>Metazoa</taxon>
        <taxon>Ecdysozoa</taxon>
        <taxon>Arthropoda</taxon>
        <taxon>Hexapoda</taxon>
        <taxon>Insecta</taxon>
        <taxon>Pterygota</taxon>
        <taxon>Neoptera</taxon>
        <taxon>Paraneoptera</taxon>
        <taxon>Hemiptera</taxon>
        <taxon>Heteroptera</taxon>
        <taxon>Panheteroptera</taxon>
        <taxon>Cimicomorpha</taxon>
        <taxon>Reduviidae</taxon>
        <taxon>Harpactorinae</taxon>
        <taxon>Harpactorini</taxon>
        <taxon>Rhynocoris</taxon>
    </lineage>
</organism>
<dbReference type="GO" id="GO:0004984">
    <property type="term" value="F:olfactory receptor activity"/>
    <property type="evidence" value="ECO:0007669"/>
    <property type="project" value="InterPro"/>
</dbReference>
<evidence type="ECO:0000256" key="10">
    <source>
        <dbReference type="RuleBase" id="RU351113"/>
    </source>
</evidence>
<keyword evidence="12" id="KW-1185">Reference proteome</keyword>
<sequence>MTFLSSYTYEDDEITYETVNAEYSFFTTLSCVFPNMRPGLPRLLSTAQYFLYMIFVIVNTIALGITLYLSMDDATISMQTLHFIVMNLIAFTLLLSYMLRRPNFARFHRDIGENIQTYDKETNETINDFKMDLVKKRKMFNIAVPMFIGVAGFLIVCLNPIYDYFTGQSGNEVYTENGVSKNLAIPCWTPFGSDNIYNFFLSFILQAGDHVVIVSTIVTANIVMFVMSRHVLTELILLMAALKRLPQRTQSTFISIYGKPYTGDAIDFRSDLRYEHCYNICLGEIVKHHQRIIRLFNEMNASWEIIFITFFFTSTFSIAMSGILLMFGDGKVTTVINAVTMGVTEIFDVFYICWCGKLISEASENLYQVLYETNWFNGTKGSAKILLIFMSMAKSPLALYFNSVNKLPANLQTFSDLMNTAYSYFNLLYAFKNES</sequence>
<evidence type="ECO:0000313" key="12">
    <source>
        <dbReference type="Proteomes" id="UP001461498"/>
    </source>
</evidence>
<dbReference type="InterPro" id="IPR004117">
    <property type="entry name" value="7tm6_olfct_rcpt"/>
</dbReference>
<evidence type="ECO:0000256" key="7">
    <source>
        <dbReference type="ARBA" id="ARBA00023136"/>
    </source>
</evidence>
<keyword evidence="5 10" id="KW-0552">Olfaction</keyword>
<evidence type="ECO:0000256" key="5">
    <source>
        <dbReference type="ARBA" id="ARBA00022725"/>
    </source>
</evidence>
<evidence type="ECO:0000256" key="3">
    <source>
        <dbReference type="ARBA" id="ARBA00022606"/>
    </source>
</evidence>
<keyword evidence="6 10" id="KW-1133">Transmembrane helix</keyword>
<gene>
    <name evidence="11" type="ORF">O3M35_010004</name>
</gene>
<keyword evidence="2" id="KW-1003">Cell membrane</keyword>
<evidence type="ECO:0000256" key="6">
    <source>
        <dbReference type="ARBA" id="ARBA00022989"/>
    </source>
</evidence>
<feature type="transmembrane region" description="Helical" evidence="10">
    <location>
        <begin position="49"/>
        <end position="69"/>
    </location>
</feature>
<evidence type="ECO:0000256" key="9">
    <source>
        <dbReference type="ARBA" id="ARBA00023224"/>
    </source>
</evidence>
<dbReference type="GO" id="GO:0005549">
    <property type="term" value="F:odorant binding"/>
    <property type="evidence" value="ECO:0007669"/>
    <property type="project" value="InterPro"/>
</dbReference>
<dbReference type="PANTHER" id="PTHR21137:SF35">
    <property type="entry name" value="ODORANT RECEPTOR 19A-RELATED"/>
    <property type="match status" value="1"/>
</dbReference>
<feature type="transmembrane region" description="Helical" evidence="10">
    <location>
        <begin position="81"/>
        <end position="99"/>
    </location>
</feature>
<evidence type="ECO:0000256" key="8">
    <source>
        <dbReference type="ARBA" id="ARBA00023170"/>
    </source>
</evidence>
<keyword evidence="4 10" id="KW-0812">Transmembrane</keyword>
<comment type="caution">
    <text evidence="10">Lacks conserved residue(s) required for the propagation of feature annotation.</text>
</comment>
<protein>
    <recommendedName>
        <fullName evidence="10">Odorant receptor</fullName>
    </recommendedName>
</protein>